<keyword evidence="1" id="KW-0853">WD repeat</keyword>
<proteinExistence type="predicted"/>
<evidence type="ECO:0000313" key="3">
    <source>
        <dbReference type="Proteomes" id="UP000077266"/>
    </source>
</evidence>
<dbReference type="PROSITE" id="PS50082">
    <property type="entry name" value="WD_REPEATS_2"/>
    <property type="match status" value="1"/>
</dbReference>
<dbReference type="Proteomes" id="UP000077266">
    <property type="component" value="Unassembled WGS sequence"/>
</dbReference>
<dbReference type="InterPro" id="IPR015943">
    <property type="entry name" value="WD40/YVTN_repeat-like_dom_sf"/>
</dbReference>
<dbReference type="EMBL" id="KV426306">
    <property type="protein sequence ID" value="KZV82745.1"/>
    <property type="molecule type" value="Genomic_DNA"/>
</dbReference>
<dbReference type="OrthoDB" id="10248252at2759"/>
<sequence length="126" mass="13487">VSSAAFSPDGILLALGCSDNSTYVYDVRFLEEDAPTPVARFRHDRKIGTERSYGVTCVEWAPSRGLMSSQCGYGLYTGGSDGAVRVWRTDVAAESPWNGLVIAQMDAGIGTFSIGDPCKGEKMLVV</sequence>
<gene>
    <name evidence="2" type="ORF">EXIGLDRAFT_626630</name>
</gene>
<dbReference type="STRING" id="1314781.A0A165CMJ2"/>
<evidence type="ECO:0000256" key="1">
    <source>
        <dbReference type="PROSITE-ProRule" id="PRU00221"/>
    </source>
</evidence>
<protein>
    <submittedName>
        <fullName evidence="2">Uncharacterized protein</fullName>
    </submittedName>
</protein>
<dbReference type="Gene3D" id="2.130.10.10">
    <property type="entry name" value="YVTN repeat-like/Quinoprotein amine dehydrogenase"/>
    <property type="match status" value="1"/>
</dbReference>
<dbReference type="Pfam" id="PF00400">
    <property type="entry name" value="WD40"/>
    <property type="match status" value="2"/>
</dbReference>
<dbReference type="SUPFAM" id="SSF50978">
    <property type="entry name" value="WD40 repeat-like"/>
    <property type="match status" value="1"/>
</dbReference>
<accession>A0A165CMJ2</accession>
<feature type="non-terminal residue" evidence="2">
    <location>
        <position position="1"/>
    </location>
</feature>
<keyword evidence="3" id="KW-1185">Reference proteome</keyword>
<name>A0A165CMJ2_EXIGL</name>
<dbReference type="InParanoid" id="A0A165CMJ2"/>
<dbReference type="AlphaFoldDB" id="A0A165CMJ2"/>
<dbReference type="InterPro" id="IPR036322">
    <property type="entry name" value="WD40_repeat_dom_sf"/>
</dbReference>
<reference evidence="2 3" key="1">
    <citation type="journal article" date="2016" name="Mol. Biol. Evol.">
        <title>Comparative Genomics of Early-Diverging Mushroom-Forming Fungi Provides Insights into the Origins of Lignocellulose Decay Capabilities.</title>
        <authorList>
            <person name="Nagy L.G."/>
            <person name="Riley R."/>
            <person name="Tritt A."/>
            <person name="Adam C."/>
            <person name="Daum C."/>
            <person name="Floudas D."/>
            <person name="Sun H."/>
            <person name="Yadav J.S."/>
            <person name="Pangilinan J."/>
            <person name="Larsson K.H."/>
            <person name="Matsuura K."/>
            <person name="Barry K."/>
            <person name="Labutti K."/>
            <person name="Kuo R."/>
            <person name="Ohm R.A."/>
            <person name="Bhattacharya S.S."/>
            <person name="Shirouzu T."/>
            <person name="Yoshinaga Y."/>
            <person name="Martin F.M."/>
            <person name="Grigoriev I.V."/>
            <person name="Hibbett D.S."/>
        </authorList>
    </citation>
    <scope>NUCLEOTIDE SEQUENCE [LARGE SCALE GENOMIC DNA]</scope>
    <source>
        <strain evidence="2 3">HHB12029</strain>
    </source>
</reference>
<organism evidence="2 3">
    <name type="scientific">Exidia glandulosa HHB12029</name>
    <dbReference type="NCBI Taxonomy" id="1314781"/>
    <lineage>
        <taxon>Eukaryota</taxon>
        <taxon>Fungi</taxon>
        <taxon>Dikarya</taxon>
        <taxon>Basidiomycota</taxon>
        <taxon>Agaricomycotina</taxon>
        <taxon>Agaricomycetes</taxon>
        <taxon>Auriculariales</taxon>
        <taxon>Exidiaceae</taxon>
        <taxon>Exidia</taxon>
    </lineage>
</organism>
<evidence type="ECO:0000313" key="2">
    <source>
        <dbReference type="EMBL" id="KZV82745.1"/>
    </source>
</evidence>
<feature type="repeat" description="WD" evidence="1">
    <location>
        <begin position="1"/>
        <end position="28"/>
    </location>
</feature>
<dbReference type="InterPro" id="IPR001680">
    <property type="entry name" value="WD40_rpt"/>
</dbReference>